<keyword evidence="7 13" id="KW-0479">Metal-binding</keyword>
<comment type="cofactor">
    <cofactor evidence="13">
        <name>Ca(2+)</name>
        <dbReference type="ChEBI" id="CHEBI:29108"/>
    </cofactor>
    <text evidence="13">Binds 1 Ca(2+) ion. Required for its activity.</text>
</comment>
<name>A0A8T8BE05_AMBAR</name>
<evidence type="ECO:0000256" key="12">
    <source>
        <dbReference type="ARBA" id="ARBA00023239"/>
    </source>
</evidence>
<dbReference type="Gene3D" id="2.160.20.10">
    <property type="entry name" value="Single-stranded right-handed beta-helix, Pectin lyase-like"/>
    <property type="match status" value="1"/>
</dbReference>
<dbReference type="InterPro" id="IPR045032">
    <property type="entry name" value="PEL"/>
</dbReference>
<feature type="chain" id="PRO_5035963511" description="Pectate lyase" evidence="13">
    <location>
        <begin position="23"/>
        <end position="397"/>
    </location>
</feature>
<reference evidence="15" key="1">
    <citation type="submission" date="2018-04" db="EMBL/GenBank/DDBJ databases">
        <authorList>
            <person name="Zhou J."/>
            <person name="Yin J."/>
            <person name="Lin S."/>
            <person name="Li X."/>
            <person name="Ma Y."/>
            <person name="Gao D."/>
            <person name="Ma W."/>
            <person name="Lu Q."/>
        </authorList>
    </citation>
    <scope>NUCLEOTIDE SEQUENCE</scope>
    <source>
        <tissue evidence="15">Pollen</tissue>
    </source>
</reference>
<dbReference type="InterPro" id="IPR002022">
    <property type="entry name" value="Pec_lyase"/>
</dbReference>
<evidence type="ECO:0000256" key="7">
    <source>
        <dbReference type="ARBA" id="ARBA00022723"/>
    </source>
</evidence>
<dbReference type="PANTHER" id="PTHR31683:SF159">
    <property type="entry name" value="PECTATE LYASE"/>
    <property type="match status" value="1"/>
</dbReference>
<evidence type="ECO:0000259" key="14">
    <source>
        <dbReference type="SMART" id="SM00656"/>
    </source>
</evidence>
<proteinExistence type="evidence at transcript level"/>
<comment type="pathway">
    <text evidence="3 13">Glycan metabolism; pectin degradation; 2-dehydro-3-deoxy-D-gluconate from pectin: step 2/5.</text>
</comment>
<evidence type="ECO:0000256" key="5">
    <source>
        <dbReference type="ARBA" id="ARBA00011245"/>
    </source>
</evidence>
<evidence type="ECO:0000256" key="3">
    <source>
        <dbReference type="ARBA" id="ARBA00005220"/>
    </source>
</evidence>
<evidence type="ECO:0000256" key="10">
    <source>
        <dbReference type="ARBA" id="ARBA00023157"/>
    </source>
</evidence>
<keyword evidence="11" id="KW-0325">Glycoprotein</keyword>
<comment type="catalytic activity">
    <reaction evidence="1 13">
        <text>Eliminative cleavage of (1-&gt;4)-alpha-D-galacturonan to give oligosaccharides with 4-deoxy-alpha-D-galact-4-enuronosyl groups at their non-reducing ends.</text>
        <dbReference type="EC" id="4.2.2.2"/>
    </reaction>
</comment>
<dbReference type="GO" id="GO:0046872">
    <property type="term" value="F:metal ion binding"/>
    <property type="evidence" value="ECO:0007669"/>
    <property type="project" value="UniProtKB-KW"/>
</dbReference>
<accession>A0A8T8BE05</accession>
<evidence type="ECO:0000256" key="1">
    <source>
        <dbReference type="ARBA" id="ARBA00000695"/>
    </source>
</evidence>
<dbReference type="PANTHER" id="PTHR31683">
    <property type="entry name" value="PECTATE LYASE 18-RELATED"/>
    <property type="match status" value="1"/>
</dbReference>
<protein>
    <recommendedName>
        <fullName evidence="6 13">Pectate lyase</fullName>
        <ecNumber evidence="6 13">4.2.2.2</ecNumber>
    </recommendedName>
</protein>
<evidence type="ECO:0000256" key="2">
    <source>
        <dbReference type="ARBA" id="ARBA00002799"/>
    </source>
</evidence>
<evidence type="ECO:0000256" key="6">
    <source>
        <dbReference type="ARBA" id="ARBA00012272"/>
    </source>
</evidence>
<feature type="domain" description="Pectate lyase" evidence="14">
    <location>
        <begin position="123"/>
        <end position="319"/>
    </location>
</feature>
<sequence length="397" mass="43790">MGIKHCCYILYFTLALVTLVQAGRLGEEVDILPSPNDTRRSLQGCEAHNIIDKCWRCKPDWAENRKALGDCAKGFGKGTYGGKGGDIYMVTSDQDDDVVNPREGTLRFGATQDRPLWIIFERDMIIYLQQEMVVTSDTTIDGRGAKVELVYGGITLMNVKNVIIHNLNIHDVRVLPGGLIKSSGGPAIPRYKSDGDAVHVTGSSDIWIDHCTLGNSFDGLVDVNWGSSSVTISNCKFERQDKAILLGASDTHFQDVKMHVTLAYNIFANTVHERMPRCRFGFTQIVNNFYDRWDKYAIGGSSNPTILSQGNKFVAPDNIYRKNVCLRTGAQEPEWMTWNWRTQNDLLENGAVFVASGSDPVLTAEQNAGMIQAEPGETVPQLTMNAGVLTCSPGAPC</sequence>
<evidence type="ECO:0000256" key="9">
    <source>
        <dbReference type="ARBA" id="ARBA00022837"/>
    </source>
</evidence>
<dbReference type="SMR" id="A0A8T8BE05"/>
<dbReference type="InterPro" id="IPR012334">
    <property type="entry name" value="Pectin_lyas_fold"/>
</dbReference>
<keyword evidence="12 13" id="KW-0456">Lyase</keyword>
<organism evidence="15">
    <name type="scientific">Ambrosia artemisiifolia</name>
    <name type="common">Common ragweed</name>
    <dbReference type="NCBI Taxonomy" id="4212"/>
    <lineage>
        <taxon>Eukaryota</taxon>
        <taxon>Viridiplantae</taxon>
        <taxon>Streptophyta</taxon>
        <taxon>Embryophyta</taxon>
        <taxon>Tracheophyta</taxon>
        <taxon>Spermatophyta</taxon>
        <taxon>Magnoliopsida</taxon>
        <taxon>eudicotyledons</taxon>
        <taxon>Gunneridae</taxon>
        <taxon>Pentapetalae</taxon>
        <taxon>asterids</taxon>
        <taxon>campanulids</taxon>
        <taxon>Asterales</taxon>
        <taxon>Asteraceae</taxon>
        <taxon>Asteroideae</taxon>
        <taxon>Heliantheae alliance</taxon>
        <taxon>Heliantheae</taxon>
        <taxon>Ambrosia</taxon>
    </lineage>
</organism>
<keyword evidence="8 13" id="KW-0732">Signal</keyword>
<dbReference type="AlphaFoldDB" id="A0A8T8BE05"/>
<dbReference type="PRINTS" id="PR00807">
    <property type="entry name" value="AMBALLERGEN"/>
</dbReference>
<keyword evidence="9 13" id="KW-0106">Calcium</keyword>
<evidence type="ECO:0000256" key="8">
    <source>
        <dbReference type="ARBA" id="ARBA00022729"/>
    </source>
</evidence>
<dbReference type="SUPFAM" id="SSF51126">
    <property type="entry name" value="Pectin lyase-like"/>
    <property type="match status" value="1"/>
</dbReference>
<comment type="subunit">
    <text evidence="5">Monomer.</text>
</comment>
<dbReference type="InterPro" id="IPR018082">
    <property type="entry name" value="AmbAllergen"/>
</dbReference>
<dbReference type="SMART" id="SM00656">
    <property type="entry name" value="Amb_all"/>
    <property type="match status" value="1"/>
</dbReference>
<dbReference type="GO" id="GO:0030570">
    <property type="term" value="F:pectate lyase activity"/>
    <property type="evidence" value="ECO:0007669"/>
    <property type="project" value="UniProtKB-EC"/>
</dbReference>
<dbReference type="InterPro" id="IPR011050">
    <property type="entry name" value="Pectin_lyase_fold/virulence"/>
</dbReference>
<dbReference type="EC" id="4.2.2.2" evidence="6 13"/>
<dbReference type="Pfam" id="PF00544">
    <property type="entry name" value="Pectate_lyase_4"/>
    <property type="match status" value="1"/>
</dbReference>
<feature type="signal peptide" evidence="13">
    <location>
        <begin position="1"/>
        <end position="22"/>
    </location>
</feature>
<comment type="similarity">
    <text evidence="4">Belongs to the polysaccharide lyase 1 family. Amb a subfamily.</text>
</comment>
<evidence type="ECO:0000313" key="15">
    <source>
        <dbReference type="EMBL" id="QDA95118.1"/>
    </source>
</evidence>
<evidence type="ECO:0000256" key="11">
    <source>
        <dbReference type="ARBA" id="ARBA00023180"/>
    </source>
</evidence>
<comment type="function">
    <text evidence="2">Has pectate lyase activity.</text>
</comment>
<keyword evidence="10" id="KW-1015">Disulfide bond</keyword>
<evidence type="ECO:0000256" key="4">
    <source>
        <dbReference type="ARBA" id="ARBA00008800"/>
    </source>
</evidence>
<evidence type="ECO:0000256" key="13">
    <source>
        <dbReference type="RuleBase" id="RU361123"/>
    </source>
</evidence>
<dbReference type="EMBL" id="MH220501">
    <property type="protein sequence ID" value="QDA95118.1"/>
    <property type="molecule type" value="mRNA"/>
</dbReference>